<gene>
    <name evidence="1" type="ORF">EDC65_2250</name>
</gene>
<dbReference type="OrthoDB" id="5148555at2"/>
<accession>A0A3N1M9V8</accession>
<evidence type="ECO:0000313" key="1">
    <source>
        <dbReference type="EMBL" id="ROQ00451.1"/>
    </source>
</evidence>
<dbReference type="RefSeq" id="WP_123689728.1">
    <property type="nucleotide sequence ID" value="NZ_AP019700.1"/>
</dbReference>
<dbReference type="EMBL" id="RJKX01000013">
    <property type="protein sequence ID" value="ROQ00451.1"/>
    <property type="molecule type" value="Genomic_DNA"/>
</dbReference>
<dbReference type="Proteomes" id="UP000278222">
    <property type="component" value="Unassembled WGS sequence"/>
</dbReference>
<dbReference type="AlphaFoldDB" id="A0A3N1M9V8"/>
<organism evidence="1 2">
    <name type="scientific">Stella humosa</name>
    <dbReference type="NCBI Taxonomy" id="94"/>
    <lineage>
        <taxon>Bacteria</taxon>
        <taxon>Pseudomonadati</taxon>
        <taxon>Pseudomonadota</taxon>
        <taxon>Alphaproteobacteria</taxon>
        <taxon>Rhodospirillales</taxon>
        <taxon>Stellaceae</taxon>
        <taxon>Stella</taxon>
    </lineage>
</organism>
<evidence type="ECO:0000313" key="2">
    <source>
        <dbReference type="Proteomes" id="UP000278222"/>
    </source>
</evidence>
<keyword evidence="2" id="KW-1185">Reference proteome</keyword>
<proteinExistence type="predicted"/>
<protein>
    <submittedName>
        <fullName evidence="1">Uncharacterized protein</fullName>
    </submittedName>
</protein>
<comment type="caution">
    <text evidence="1">The sequence shown here is derived from an EMBL/GenBank/DDBJ whole genome shotgun (WGS) entry which is preliminary data.</text>
</comment>
<sequence length="217" mass="23347">MTTRQAPVPADAPDRVPCCWPGASVYILGGGPSLDLVPLGGLVLARVIAVNDSAWAAPWAPVLHYGDDRWARWHGAALARHAAWMQSTVARDPAVAPPHAWRLRYAGREGLSRDPEALNGRCSGHQAINLAVLLGAARIVLLGFDHRVVAGPDGGCRTHHRWTRPRPIETPPEAWDPWIVEARSIRADLPPGVEILNATPGSALDAFPIVDLESVLP</sequence>
<name>A0A3N1M9V8_9PROT</name>
<reference evidence="1 2" key="1">
    <citation type="submission" date="2018-11" db="EMBL/GenBank/DDBJ databases">
        <title>Genomic Encyclopedia of Type Strains, Phase IV (KMG-IV): sequencing the most valuable type-strain genomes for metagenomic binning, comparative biology and taxonomic classification.</title>
        <authorList>
            <person name="Goeker M."/>
        </authorList>
    </citation>
    <scope>NUCLEOTIDE SEQUENCE [LARGE SCALE GENOMIC DNA]</scope>
    <source>
        <strain evidence="1 2">DSM 5900</strain>
    </source>
</reference>